<proteinExistence type="predicted"/>
<accession>A0ABX7X3D5</accession>
<feature type="region of interest" description="Disordered" evidence="1">
    <location>
        <begin position="1"/>
        <end position="27"/>
    </location>
</feature>
<protein>
    <submittedName>
        <fullName evidence="2">Uncharacterized protein</fullName>
    </submittedName>
</protein>
<evidence type="ECO:0000313" key="2">
    <source>
        <dbReference type="EMBL" id="QTR50407.1"/>
    </source>
</evidence>
<reference evidence="2 3" key="1">
    <citation type="submission" date="2021-04" db="EMBL/GenBank/DDBJ databases">
        <title>Genomics, taxonomy and metabolism of representatives of sulfur bacteria of the genus Thiothrix: Thiothrix fructosivorans QT, Thiothrix unzii A1T and three new species, Thiothrix subterranea sp. nov., Thiothrix litoralis sp. nov. and 'Candidatus Thiothrix anitrata' sp. nov.</title>
        <authorList>
            <person name="Ravin N.V."/>
            <person name="Smolyakov D."/>
            <person name="Rudenko T.S."/>
            <person name="Mardanov A.V."/>
            <person name="Beletsky A.V."/>
            <person name="Markov N.D."/>
            <person name="Fomenkov A.I."/>
            <person name="Roberts R.J."/>
            <person name="Karnachuk O.V."/>
            <person name="Novikov A."/>
            <person name="Grabovich M.Y."/>
        </authorList>
    </citation>
    <scope>NUCLEOTIDE SEQUENCE [LARGE SCALE GENOMIC DNA]</scope>
    <source>
        <strain evidence="2 3">A52</strain>
    </source>
</reference>
<sequence>MVDGVKSSVESSSTRAVAETPPAANERSVVQFNQALSDDAGQGNQSGGHDKNTAAEHKATVTAATPVTTVPANVTSPIPAMPPDLNTPEGFSRWRTERLQTTGKTVLDNQDFQALAARSVDNLTQKMSREDYSMTGADHAALTVRTAHDNALDSGFITPAYNGKQFLEQLPDAYYHALVPATGEQLKVGEMQALITEYAQLQPQHQDPAAKVRLDVINQQLEPYREAYSYREPYFDSTSDSPAWITAQRQNYRFEGSRADFRAAVGKDITITQQQTHRVSGGELLNAIAENTRYGHVAGADNNKNGAFDPTKDRRGLSGFVSGFIENVIENPVIRAVAQVAQFTPLAPVATAFNTVAAIHDTVQAVEDGNISKALSSAAGVAVGAGKITGSATITNTAGSLRDASTLASIIEDPKKAALDYASGKVATYVGHGDNGKSPFGDAKPLAHGITQGAIQELRGGEFRSGFAGAMATPLANSLSETLGITGRSSLATQQRMMLAGVAGGIAAELVGGDFQEGMESARFVTFFNDEASQRLAERALEKVRYFNSYDEMLNHDDGDATVAPFQGSKANIEATIRRYADSPNGYETLSNLLESDDYLNIIYEEREPKGVGSVLYWDGLDRKPSFGFMPADVIFAHEIGHTDIGGGWNDHPGTALPGPLGNVAHHENTYRIWAKLPEREYYKDSSTGVCYSPEGQKMEHCP</sequence>
<dbReference type="EMBL" id="CP072800">
    <property type="protein sequence ID" value="QTR50407.1"/>
    <property type="molecule type" value="Genomic_DNA"/>
</dbReference>
<name>A0ABX7X3D5_9GAMM</name>
<evidence type="ECO:0000256" key="1">
    <source>
        <dbReference type="SAM" id="MobiDB-lite"/>
    </source>
</evidence>
<feature type="compositionally biased region" description="Basic and acidic residues" evidence="1">
    <location>
        <begin position="48"/>
        <end position="57"/>
    </location>
</feature>
<feature type="region of interest" description="Disordered" evidence="1">
    <location>
        <begin position="38"/>
        <end position="57"/>
    </location>
</feature>
<gene>
    <name evidence="2" type="ORF">J8380_02140</name>
</gene>
<dbReference type="Proteomes" id="UP000672027">
    <property type="component" value="Chromosome"/>
</dbReference>
<organism evidence="2 3">
    <name type="scientific">Candidatus Thiothrix anitrata</name>
    <dbReference type="NCBI Taxonomy" id="2823902"/>
    <lineage>
        <taxon>Bacteria</taxon>
        <taxon>Pseudomonadati</taxon>
        <taxon>Pseudomonadota</taxon>
        <taxon>Gammaproteobacteria</taxon>
        <taxon>Thiotrichales</taxon>
        <taxon>Thiotrichaceae</taxon>
        <taxon>Thiothrix</taxon>
    </lineage>
</organism>
<keyword evidence="3" id="KW-1185">Reference proteome</keyword>
<evidence type="ECO:0000313" key="3">
    <source>
        <dbReference type="Proteomes" id="UP000672027"/>
    </source>
</evidence>
<dbReference type="RefSeq" id="WP_210227910.1">
    <property type="nucleotide sequence ID" value="NZ_CP072800.1"/>
</dbReference>